<protein>
    <submittedName>
        <fullName evidence="1">Uncharacterized protein</fullName>
    </submittedName>
</protein>
<proteinExistence type="predicted"/>
<dbReference type="Proteomes" id="UP001277967">
    <property type="component" value="Unassembled WGS sequence"/>
</dbReference>
<evidence type="ECO:0000313" key="2">
    <source>
        <dbReference type="Proteomes" id="UP001277967"/>
    </source>
</evidence>
<reference evidence="1 2" key="1">
    <citation type="submission" date="2023-11" db="EMBL/GenBank/DDBJ databases">
        <title>Genome sequence of Pseudomonas salmasensis Strain SLU99.</title>
        <authorList>
            <person name="Ghadamgahi F."/>
            <person name="Kalyandurg P.B."/>
            <person name="Catara V."/>
            <person name="Vetukuri R."/>
            <person name="Ghosh S."/>
        </authorList>
    </citation>
    <scope>NUCLEOTIDE SEQUENCE [LARGE SCALE GENOMIC DNA]</scope>
    <source>
        <strain evidence="1 2">SLU99</strain>
    </source>
</reference>
<accession>A0ABU5FAM7</accession>
<gene>
    <name evidence="1" type="ORF">SO486_02275</name>
</gene>
<dbReference type="RefSeq" id="WP_320745956.1">
    <property type="nucleotide sequence ID" value="NZ_JAXGGE010000001.1"/>
</dbReference>
<organism evidence="1 2">
    <name type="scientific">Pseudomonas salmasensis</name>
    <dbReference type="NCBI Taxonomy" id="2745514"/>
    <lineage>
        <taxon>Bacteria</taxon>
        <taxon>Pseudomonadati</taxon>
        <taxon>Pseudomonadota</taxon>
        <taxon>Gammaproteobacteria</taxon>
        <taxon>Pseudomonadales</taxon>
        <taxon>Pseudomonadaceae</taxon>
        <taxon>Pseudomonas</taxon>
    </lineage>
</organism>
<dbReference type="EMBL" id="JAXGGE010000001">
    <property type="protein sequence ID" value="MDY4298818.1"/>
    <property type="molecule type" value="Genomic_DNA"/>
</dbReference>
<name>A0ABU5FAM7_9PSED</name>
<comment type="caution">
    <text evidence="1">The sequence shown here is derived from an EMBL/GenBank/DDBJ whole genome shotgun (WGS) entry which is preliminary data.</text>
</comment>
<keyword evidence="2" id="KW-1185">Reference proteome</keyword>
<sequence>MKERAHSKVTMGAGTAIDKNMYYMACTLDSLDRDTPFSRLFFYQDQTAQKWFHHDLNRWRVVSTCLIPETKNSPRQVCALSEEGEVEYYSRDGSRIDRILDAGLSGHGQNFGYMSRIRCIGESIYACGYHGQIYKKDSSSNWKHFDDGILQPHSKIFNQAPNDKHSKNLIGPVPESIDLLDINGSSESEIYTIGDDGFIAYYNGINWSTLPAVTKACLYGMHVMSPQEIWIVGSRGTLLCGNAHTGFNVHHRKNMDCDFYSITNYKNTFYIGASDGIYTIIDGKPIPLDIHNAHKIREIDTIESKNGVLWALAAKELLRFDGAKWDIFEHIDNI</sequence>
<evidence type="ECO:0000313" key="1">
    <source>
        <dbReference type="EMBL" id="MDY4298818.1"/>
    </source>
</evidence>